<evidence type="ECO:0000313" key="1">
    <source>
        <dbReference type="EMBL" id="MET7013039.1"/>
    </source>
</evidence>
<dbReference type="Proteomes" id="UP001549691">
    <property type="component" value="Unassembled WGS sequence"/>
</dbReference>
<gene>
    <name evidence="1" type="ORF">ABXR19_02480</name>
</gene>
<sequence>MRHHRWLILLTLHAGVCLAQTGKALPLIMLVEDRPPLIELASGGLQGTLGARADAILHSSRLRFQYAHASVDEQLTRIRDNKEQVCAVGRVRTTERTRQGQLSAPFFASAAYVALVRSDAEWLSGAPFLKDWAQNAKLRWGIKQDYFYDEYVSAQMHSALARKIVFSVGNTDAAELLKRKEVDFILMHQEEAQLFLVSQPAAGAQIEVLRLHDLLEGEFRYFYCSHSVPPALLDQLNQGIRQVQENRPY</sequence>
<evidence type="ECO:0000313" key="2">
    <source>
        <dbReference type="Proteomes" id="UP001549691"/>
    </source>
</evidence>
<comment type="caution">
    <text evidence="1">The sequence shown here is derived from an EMBL/GenBank/DDBJ whole genome shotgun (WGS) entry which is preliminary data.</text>
</comment>
<name>A0ABV2TGJ2_9RHOO</name>
<keyword evidence="2" id="KW-1185">Reference proteome</keyword>
<reference evidence="1 2" key="1">
    <citation type="submission" date="2024-07" db="EMBL/GenBank/DDBJ databases">
        <title>Uliginosibacterium flavum JJ3220;KACC:17644.</title>
        <authorList>
            <person name="Kim M.K."/>
        </authorList>
    </citation>
    <scope>NUCLEOTIDE SEQUENCE [LARGE SCALE GENOMIC DNA]</scope>
    <source>
        <strain evidence="1 2">KACC:17644</strain>
    </source>
</reference>
<dbReference type="RefSeq" id="WP_354599501.1">
    <property type="nucleotide sequence ID" value="NZ_JBEWZI010000002.1"/>
</dbReference>
<dbReference type="EMBL" id="JBEWZI010000002">
    <property type="protein sequence ID" value="MET7013039.1"/>
    <property type="molecule type" value="Genomic_DNA"/>
</dbReference>
<dbReference type="SUPFAM" id="SSF53850">
    <property type="entry name" value="Periplasmic binding protein-like II"/>
    <property type="match status" value="1"/>
</dbReference>
<organism evidence="1 2">
    <name type="scientific">Uliginosibacterium flavum</name>
    <dbReference type="NCBI Taxonomy" id="1396831"/>
    <lineage>
        <taxon>Bacteria</taxon>
        <taxon>Pseudomonadati</taxon>
        <taxon>Pseudomonadota</taxon>
        <taxon>Betaproteobacteria</taxon>
        <taxon>Rhodocyclales</taxon>
        <taxon>Zoogloeaceae</taxon>
        <taxon>Uliginosibacterium</taxon>
    </lineage>
</organism>
<dbReference type="Gene3D" id="3.40.190.10">
    <property type="entry name" value="Periplasmic binding protein-like II"/>
    <property type="match status" value="2"/>
</dbReference>
<accession>A0ABV2TGJ2</accession>
<protein>
    <submittedName>
        <fullName evidence="1">Transporter substrate-binding domain-containing protein</fullName>
    </submittedName>
</protein>
<proteinExistence type="predicted"/>